<evidence type="ECO:0000313" key="2">
    <source>
        <dbReference type="EMBL" id="VAX27468.1"/>
    </source>
</evidence>
<organism evidence="2">
    <name type="scientific">hydrothermal vent metagenome</name>
    <dbReference type="NCBI Taxonomy" id="652676"/>
    <lineage>
        <taxon>unclassified sequences</taxon>
        <taxon>metagenomes</taxon>
        <taxon>ecological metagenomes</taxon>
    </lineage>
</organism>
<accession>A0A3B1CU03</accession>
<feature type="transmembrane region" description="Helical" evidence="1">
    <location>
        <begin position="58"/>
        <end position="81"/>
    </location>
</feature>
<keyword evidence="1" id="KW-1133">Transmembrane helix</keyword>
<name>A0A3B1CU03_9ZZZZ</name>
<evidence type="ECO:0000256" key="1">
    <source>
        <dbReference type="SAM" id="Phobius"/>
    </source>
</evidence>
<feature type="transmembrane region" description="Helical" evidence="1">
    <location>
        <begin position="32"/>
        <end position="52"/>
    </location>
</feature>
<dbReference type="AlphaFoldDB" id="A0A3B1CU03"/>
<keyword evidence="1" id="KW-0812">Transmembrane</keyword>
<keyword evidence="1" id="KW-0472">Membrane</keyword>
<reference evidence="2" key="1">
    <citation type="submission" date="2018-06" db="EMBL/GenBank/DDBJ databases">
        <authorList>
            <person name="Zhirakovskaya E."/>
        </authorList>
    </citation>
    <scope>NUCLEOTIDE SEQUENCE</scope>
</reference>
<gene>
    <name evidence="2" type="ORF">MNBD_NITROSPIRAE01-2274</name>
</gene>
<feature type="transmembrane region" description="Helical" evidence="1">
    <location>
        <begin position="118"/>
        <end position="135"/>
    </location>
</feature>
<feature type="transmembrane region" description="Helical" evidence="1">
    <location>
        <begin position="147"/>
        <end position="164"/>
    </location>
</feature>
<proteinExistence type="predicted"/>
<sequence>MKQFLDRVLAVIQLEPLAYLEIKENKAPLTQAMFLLFLSSTATALGSVGGYVEKIPMAILTACAAWVAWGLLIYVLGTLIFRKPETEVNLITVMRLVGFASAPGILKALAFIPAVSGIILFGTSIWILGTTTLATQQALSYKSFPRALGVTLAAWLGYQFLLFQI</sequence>
<protein>
    <recommendedName>
        <fullName evidence="3">Yip1 domain-containing protein</fullName>
    </recommendedName>
</protein>
<dbReference type="EMBL" id="UOGF01000028">
    <property type="protein sequence ID" value="VAX27468.1"/>
    <property type="molecule type" value="Genomic_DNA"/>
</dbReference>
<evidence type="ECO:0008006" key="3">
    <source>
        <dbReference type="Google" id="ProtNLM"/>
    </source>
</evidence>